<dbReference type="OrthoDB" id="20273at2759"/>
<dbReference type="Proteomes" id="UP000078561">
    <property type="component" value="Unassembled WGS sequence"/>
</dbReference>
<feature type="transmembrane region" description="Helical" evidence="1">
    <location>
        <begin position="29"/>
        <end position="46"/>
    </location>
</feature>
<keyword evidence="1" id="KW-0472">Membrane</keyword>
<dbReference type="InParanoid" id="A0A163KU94"/>
<accession>A0A163KU94</accession>
<dbReference type="STRING" id="4829.A0A163KU94"/>
<protein>
    <recommendedName>
        <fullName evidence="4">Late embryogenesis abundant protein LEA-2 subgroup domain-containing protein</fullName>
    </recommendedName>
</protein>
<dbReference type="EMBL" id="LT552109">
    <property type="protein sequence ID" value="SAL98449.1"/>
    <property type="molecule type" value="Genomic_DNA"/>
</dbReference>
<evidence type="ECO:0000256" key="1">
    <source>
        <dbReference type="SAM" id="Phobius"/>
    </source>
</evidence>
<name>A0A163KU94_ABSGL</name>
<keyword evidence="1" id="KW-1133">Transmembrane helix</keyword>
<gene>
    <name evidence="2" type="primary">ABSGL_03986.1 scaffold 4782</name>
</gene>
<evidence type="ECO:0000313" key="3">
    <source>
        <dbReference type="Proteomes" id="UP000078561"/>
    </source>
</evidence>
<reference evidence="2" key="1">
    <citation type="submission" date="2016-04" db="EMBL/GenBank/DDBJ databases">
        <authorList>
            <person name="Evans L.H."/>
            <person name="Alamgir A."/>
            <person name="Owens N."/>
            <person name="Weber N.D."/>
            <person name="Virtaneva K."/>
            <person name="Barbian K."/>
            <person name="Babar A."/>
            <person name="Rosenke K."/>
        </authorList>
    </citation>
    <scope>NUCLEOTIDE SEQUENCE [LARGE SCALE GENOMIC DNA]</scope>
    <source>
        <strain evidence="2">CBS 101.48</strain>
    </source>
</reference>
<evidence type="ECO:0008006" key="4">
    <source>
        <dbReference type="Google" id="ProtNLM"/>
    </source>
</evidence>
<sequence>MKSNIPLDSEHILGYKSEGFYPASPQSSLVGFIAVIVILGSLVALFKIPTVEYNGLVDDPHGAPRFKVDDVLAPTAFEINLGFNMGVINPNIESAHFESLKATAYYPTALHQPVGGGEVTELTISPYSTTNFTFPFHIQYNPNNETAEMLQDIVDRCGLSGFPVRDITVLYDLTPTVRLFGVFPLSVTIRRQANIPCPIDVSTG</sequence>
<dbReference type="AlphaFoldDB" id="A0A163KU94"/>
<proteinExistence type="predicted"/>
<evidence type="ECO:0000313" key="2">
    <source>
        <dbReference type="EMBL" id="SAL98449.1"/>
    </source>
</evidence>
<organism evidence="2">
    <name type="scientific">Absidia glauca</name>
    <name type="common">Pin mould</name>
    <dbReference type="NCBI Taxonomy" id="4829"/>
    <lineage>
        <taxon>Eukaryota</taxon>
        <taxon>Fungi</taxon>
        <taxon>Fungi incertae sedis</taxon>
        <taxon>Mucoromycota</taxon>
        <taxon>Mucoromycotina</taxon>
        <taxon>Mucoromycetes</taxon>
        <taxon>Mucorales</taxon>
        <taxon>Cunninghamellaceae</taxon>
        <taxon>Absidia</taxon>
    </lineage>
</organism>
<dbReference type="OMA" id="QANIPCP"/>
<keyword evidence="1" id="KW-0812">Transmembrane</keyword>
<keyword evidence="3" id="KW-1185">Reference proteome</keyword>